<proteinExistence type="predicted"/>
<dbReference type="SUPFAM" id="SSF53850">
    <property type="entry name" value="Periplasmic binding protein-like II"/>
    <property type="match status" value="1"/>
</dbReference>
<dbReference type="InterPro" id="IPR010067">
    <property type="entry name" value="ABC_SsuA_sub-bd"/>
</dbReference>
<name>A0ABW5GQU5_9PSEU</name>
<dbReference type="RefSeq" id="WP_345392017.1">
    <property type="nucleotide sequence ID" value="NZ_BAABHG010000005.1"/>
</dbReference>
<gene>
    <name evidence="2" type="ORF">ACFSYJ_31840</name>
</gene>
<dbReference type="CDD" id="cd13558">
    <property type="entry name" value="PBP2_SsuA_like_2"/>
    <property type="match status" value="1"/>
</dbReference>
<organism evidence="2 3">
    <name type="scientific">Amycolatopsis samaneae</name>
    <dbReference type="NCBI Taxonomy" id="664691"/>
    <lineage>
        <taxon>Bacteria</taxon>
        <taxon>Bacillati</taxon>
        <taxon>Actinomycetota</taxon>
        <taxon>Actinomycetes</taxon>
        <taxon>Pseudonocardiales</taxon>
        <taxon>Pseudonocardiaceae</taxon>
        <taxon>Amycolatopsis</taxon>
    </lineage>
</organism>
<keyword evidence="1" id="KW-0732">Signal</keyword>
<sequence>MRWRKSITAAVAVLALGGASACGSSAGTTAKAAVPGPVSAADLAKVTLKVGDQKGGVQAMLTAANFLGDLPYKIEWATFTSGPPLLEAASAGAIDLGRVGNTPPIFAAAAKAKIAVVSVATSNVEREALLVPSDSPVRDIPSLRGRTIGVAKGSSAHGQLLNTLRRAGLSTKDVRLSFLQPSEAYAAFTQHRIDAWAIWDPYTAQAQLDAGARTIADGRGSSNGLSFQAASTAALADAGKNAAIKDYLSRVVKAQKWADTHRAEWAKSWAQVTGLRLDVAQKTVEAGRDLPAPLDDAVVASEQQLADAFGEEGTLPGKVDFSSFVDRRYGPELEAVRSNG</sequence>
<evidence type="ECO:0000256" key="1">
    <source>
        <dbReference type="SAM" id="SignalP"/>
    </source>
</evidence>
<keyword evidence="3" id="KW-1185">Reference proteome</keyword>
<evidence type="ECO:0000313" key="3">
    <source>
        <dbReference type="Proteomes" id="UP001597419"/>
    </source>
</evidence>
<dbReference type="PANTHER" id="PTHR30024:SF48">
    <property type="entry name" value="ABC TRANSPORTER SUBSTRATE-BINDING PROTEIN"/>
    <property type="match status" value="1"/>
</dbReference>
<dbReference type="PROSITE" id="PS51257">
    <property type="entry name" value="PROKAR_LIPOPROTEIN"/>
    <property type="match status" value="1"/>
</dbReference>
<dbReference type="Pfam" id="PF13379">
    <property type="entry name" value="NMT1_2"/>
    <property type="match status" value="1"/>
</dbReference>
<evidence type="ECO:0000313" key="2">
    <source>
        <dbReference type="EMBL" id="MFD2463242.1"/>
    </source>
</evidence>
<accession>A0ABW5GQU5</accession>
<dbReference type="EMBL" id="JBHUKU010000020">
    <property type="protein sequence ID" value="MFD2463242.1"/>
    <property type="molecule type" value="Genomic_DNA"/>
</dbReference>
<comment type="caution">
    <text evidence="2">The sequence shown here is derived from an EMBL/GenBank/DDBJ whole genome shotgun (WGS) entry which is preliminary data.</text>
</comment>
<reference evidence="3" key="1">
    <citation type="journal article" date="2019" name="Int. J. Syst. Evol. Microbiol.">
        <title>The Global Catalogue of Microorganisms (GCM) 10K type strain sequencing project: providing services to taxonomists for standard genome sequencing and annotation.</title>
        <authorList>
            <consortium name="The Broad Institute Genomics Platform"/>
            <consortium name="The Broad Institute Genome Sequencing Center for Infectious Disease"/>
            <person name="Wu L."/>
            <person name="Ma J."/>
        </authorList>
    </citation>
    <scope>NUCLEOTIDE SEQUENCE [LARGE SCALE GENOMIC DNA]</scope>
    <source>
        <strain evidence="3">CGMCC 4.7643</strain>
    </source>
</reference>
<protein>
    <submittedName>
        <fullName evidence="2">ABC transporter substrate-binding protein</fullName>
    </submittedName>
</protein>
<dbReference type="Gene3D" id="3.40.190.10">
    <property type="entry name" value="Periplasmic binding protein-like II"/>
    <property type="match status" value="2"/>
</dbReference>
<dbReference type="PANTHER" id="PTHR30024">
    <property type="entry name" value="ALIPHATIC SULFONATES-BINDING PROTEIN-RELATED"/>
    <property type="match status" value="1"/>
</dbReference>
<feature type="signal peptide" evidence="1">
    <location>
        <begin position="1"/>
        <end position="21"/>
    </location>
</feature>
<dbReference type="NCBIfam" id="TIGR01728">
    <property type="entry name" value="SsuA_fam"/>
    <property type="match status" value="1"/>
</dbReference>
<feature type="chain" id="PRO_5045064853" evidence="1">
    <location>
        <begin position="22"/>
        <end position="340"/>
    </location>
</feature>
<dbReference type="Proteomes" id="UP001597419">
    <property type="component" value="Unassembled WGS sequence"/>
</dbReference>